<name>D7VME6_SPHSI</name>
<evidence type="ECO:0000313" key="2">
    <source>
        <dbReference type="Proteomes" id="UP000006258"/>
    </source>
</evidence>
<dbReference type="HOGENOM" id="CLU_1160504_0_0_10"/>
<comment type="caution">
    <text evidence="1">The sequence shown here is derived from an EMBL/GenBank/DDBJ whole genome shotgun (WGS) entry which is preliminary data.</text>
</comment>
<dbReference type="eggNOG" id="ENOG50330NM">
    <property type="taxonomic scope" value="Bacteria"/>
</dbReference>
<keyword evidence="2" id="KW-1185">Reference proteome</keyword>
<accession>D7VME6</accession>
<dbReference type="AlphaFoldDB" id="D7VME6"/>
<dbReference type="EMBL" id="ACHA02000010">
    <property type="protein sequence ID" value="EFK58151.1"/>
    <property type="molecule type" value="Genomic_DNA"/>
</dbReference>
<dbReference type="Proteomes" id="UP000006258">
    <property type="component" value="Unassembled WGS sequence"/>
</dbReference>
<gene>
    <name evidence="1" type="ORF">HMPREF0766_12143</name>
</gene>
<evidence type="ECO:0000313" key="1">
    <source>
        <dbReference type="EMBL" id="EFK58151.1"/>
    </source>
</evidence>
<protein>
    <submittedName>
        <fullName evidence="1">Uncharacterized protein</fullName>
    </submittedName>
</protein>
<proteinExistence type="predicted"/>
<organism evidence="1 2">
    <name type="scientific">Sphingobacterium spiritivorum ATCC 33861</name>
    <dbReference type="NCBI Taxonomy" id="525373"/>
    <lineage>
        <taxon>Bacteria</taxon>
        <taxon>Pseudomonadati</taxon>
        <taxon>Bacteroidota</taxon>
        <taxon>Sphingobacteriia</taxon>
        <taxon>Sphingobacteriales</taxon>
        <taxon>Sphingobacteriaceae</taxon>
        <taxon>Sphingobacterium</taxon>
    </lineage>
</organism>
<sequence>MIITIITYFDDSVFENINNRKFLLKLYHLTEMNFKIIVPFLLTGICLSAGCQSNSNIKNTSQSDTAIALKADSTTGKDTITATVDDCIFDNDMERLTKDAVSEFDPALKGVWDTTTHQLTVNLRNGDRLQLMIGGCNHFIYDAYLETDIPFENTSELLQKMVWITSSFFGKGYGEDYQRIVDKKQYQLSRTEIDDNKDTVHYYDITEPSAEPDNMIREGFYLYDKGQKGAAIRVSFYMN</sequence>
<dbReference type="STRING" id="525373.HMPREF0766_12143"/>
<reference evidence="1" key="1">
    <citation type="submission" date="2010-07" db="EMBL/GenBank/DDBJ databases">
        <authorList>
            <person name="Muzny D."/>
            <person name="Qin X."/>
            <person name="Buhay C."/>
            <person name="Dugan-Rocha S."/>
            <person name="Ding Y."/>
            <person name="Chen G."/>
            <person name="Hawes A."/>
            <person name="Holder M."/>
            <person name="Jhangiani S."/>
            <person name="Johnson A."/>
            <person name="Khan Z."/>
            <person name="Li Z."/>
            <person name="Liu W."/>
            <person name="Liu X."/>
            <person name="Perez L."/>
            <person name="Shen H."/>
            <person name="Wang Q."/>
            <person name="Watt J."/>
            <person name="Xi L."/>
            <person name="Xin Y."/>
            <person name="Zhou J."/>
            <person name="Deng J."/>
            <person name="Jiang H."/>
            <person name="Liu Y."/>
            <person name="Qu J."/>
            <person name="Song X.-Z."/>
            <person name="Zhang L."/>
            <person name="Villasana D."/>
            <person name="Johnson A."/>
            <person name="Liu J."/>
            <person name="Liyanage D."/>
            <person name="Lorensuhewa L."/>
            <person name="Robinson T."/>
            <person name="Song A."/>
            <person name="Song B.-B."/>
            <person name="Dinh H."/>
            <person name="Thornton R."/>
            <person name="Coyle M."/>
            <person name="Francisco L."/>
            <person name="Jackson L."/>
            <person name="Javaid M."/>
            <person name="Korchina V."/>
            <person name="Kovar C."/>
            <person name="Mata R."/>
            <person name="Mathew T."/>
            <person name="Ngo R."/>
            <person name="Nguyen L."/>
            <person name="Nguyen N."/>
            <person name="Okwuonu G."/>
            <person name="Ongeri F."/>
            <person name="Pham C."/>
            <person name="Simmons D."/>
            <person name="Wilczek-Boney K."/>
            <person name="Hale W."/>
            <person name="Jakkamsetti A."/>
            <person name="Pham P."/>
            <person name="Ruth R."/>
            <person name="San Lucas F."/>
            <person name="Warren J."/>
            <person name="Zhang J."/>
            <person name="Zhao Z."/>
            <person name="Zhou C."/>
            <person name="Zhu D."/>
            <person name="Lee S."/>
            <person name="Bess C."/>
            <person name="Blankenburg K."/>
            <person name="Forbes L."/>
            <person name="Fu Q."/>
            <person name="Gubbala S."/>
            <person name="Hirani K."/>
            <person name="Jayaseelan J.C."/>
            <person name="Lara F."/>
            <person name="Munidasa M."/>
            <person name="Palculict T."/>
            <person name="Patil S."/>
            <person name="Pu L.-L."/>
            <person name="Saada N."/>
            <person name="Tang L."/>
            <person name="Weissenberger G."/>
            <person name="Zhu Y."/>
            <person name="Hemphill L."/>
            <person name="Shang Y."/>
            <person name="Youmans B."/>
            <person name="Ayvaz T."/>
            <person name="Ross M."/>
            <person name="Santibanez J."/>
            <person name="Aqrawi P."/>
            <person name="Gross S."/>
            <person name="Joshi V."/>
            <person name="Fowler G."/>
            <person name="Nazareth L."/>
            <person name="Reid J."/>
            <person name="Worley K."/>
            <person name="Petrosino J."/>
            <person name="Highlander S."/>
            <person name="Gibbs R."/>
        </authorList>
    </citation>
    <scope>NUCLEOTIDE SEQUENCE [LARGE SCALE GENOMIC DNA]</scope>
    <source>
        <strain evidence="1">ATCC 33861</strain>
    </source>
</reference>